<dbReference type="PANTHER" id="PTHR35848">
    <property type="entry name" value="OXALATE-BINDING PROTEIN"/>
    <property type="match status" value="1"/>
</dbReference>
<comment type="caution">
    <text evidence="3">The sequence shown here is derived from an EMBL/GenBank/DDBJ whole genome shotgun (WGS) entry which is preliminary data.</text>
</comment>
<accession>A0ABS1YFF1</accession>
<evidence type="ECO:0000256" key="1">
    <source>
        <dbReference type="ARBA" id="ARBA00022723"/>
    </source>
</evidence>
<keyword evidence="1" id="KW-0479">Metal-binding</keyword>
<dbReference type="Proteomes" id="UP000622245">
    <property type="component" value="Unassembled WGS sequence"/>
</dbReference>
<dbReference type="RefSeq" id="WP_203148530.1">
    <property type="nucleotide sequence ID" value="NZ_JAEVHL010000044.1"/>
</dbReference>
<dbReference type="InterPro" id="IPR051610">
    <property type="entry name" value="GPI/OXD"/>
</dbReference>
<dbReference type="InterPro" id="IPR011051">
    <property type="entry name" value="RmlC_Cupin_sf"/>
</dbReference>
<protein>
    <submittedName>
        <fullName evidence="3">Cupin domain-containing protein</fullName>
    </submittedName>
</protein>
<dbReference type="Pfam" id="PF07883">
    <property type="entry name" value="Cupin_2"/>
    <property type="match status" value="1"/>
</dbReference>
<evidence type="ECO:0000259" key="2">
    <source>
        <dbReference type="Pfam" id="PF07883"/>
    </source>
</evidence>
<dbReference type="EMBL" id="JAEVHL010000044">
    <property type="protein sequence ID" value="MBM0276139.1"/>
    <property type="molecule type" value="Genomic_DNA"/>
</dbReference>
<gene>
    <name evidence="3" type="ORF">JM949_12155</name>
</gene>
<proteinExistence type="predicted"/>
<dbReference type="Gene3D" id="2.60.120.10">
    <property type="entry name" value="Jelly Rolls"/>
    <property type="match status" value="1"/>
</dbReference>
<sequence length="245" mass="25316">MIIADTSAPAEVHGVHGAAGTSWWKCFVRGAELTGAWEAVEWARLPPGGLSGEHLHTRTEEVYILLAGSGQILLNGRATPVRAGDVVLTGIGTRHGLLNTGPDRLSWLVVELLGPDTAAVFGRAPTAGGPAAPAERNTDMPAAQVFHLQEPGEIDPRGVLTGPLRRIARRRLAPDQEDTVLAVGREFTLFVVAGSGTITSGQASAPLGPEVSVTLPLGSTATLTAGPDGLELFALELVVPDGAPA</sequence>
<feature type="domain" description="Cupin type-2" evidence="2">
    <location>
        <begin position="43"/>
        <end position="110"/>
    </location>
</feature>
<name>A0ABS1YFF1_9ACTN</name>
<evidence type="ECO:0000313" key="4">
    <source>
        <dbReference type="Proteomes" id="UP000622245"/>
    </source>
</evidence>
<dbReference type="SUPFAM" id="SSF51182">
    <property type="entry name" value="RmlC-like cupins"/>
    <property type="match status" value="1"/>
</dbReference>
<reference evidence="3 4" key="1">
    <citation type="submission" date="2021-01" db="EMBL/GenBank/DDBJ databases">
        <title>Draft genome sequence of Micromonospora sp. strain STR1s_6.</title>
        <authorList>
            <person name="Karlyshev A."/>
            <person name="Jawad R."/>
        </authorList>
    </citation>
    <scope>NUCLEOTIDE SEQUENCE [LARGE SCALE GENOMIC DNA]</scope>
    <source>
        <strain evidence="3 4">STR1S-6</strain>
    </source>
</reference>
<evidence type="ECO:0000313" key="3">
    <source>
        <dbReference type="EMBL" id="MBM0276139.1"/>
    </source>
</evidence>
<dbReference type="PANTHER" id="PTHR35848:SF6">
    <property type="entry name" value="CUPIN TYPE-2 DOMAIN-CONTAINING PROTEIN"/>
    <property type="match status" value="1"/>
</dbReference>
<dbReference type="InterPro" id="IPR013096">
    <property type="entry name" value="Cupin_2"/>
</dbReference>
<dbReference type="InterPro" id="IPR014710">
    <property type="entry name" value="RmlC-like_jellyroll"/>
</dbReference>
<keyword evidence="4" id="KW-1185">Reference proteome</keyword>
<organism evidence="3 4">
    <name type="scientific">Micromonospora tarensis</name>
    <dbReference type="NCBI Taxonomy" id="2806100"/>
    <lineage>
        <taxon>Bacteria</taxon>
        <taxon>Bacillati</taxon>
        <taxon>Actinomycetota</taxon>
        <taxon>Actinomycetes</taxon>
        <taxon>Micromonosporales</taxon>
        <taxon>Micromonosporaceae</taxon>
        <taxon>Micromonospora</taxon>
    </lineage>
</organism>